<organism evidence="1 2">
    <name type="scientific">Melastoma candidum</name>
    <dbReference type="NCBI Taxonomy" id="119954"/>
    <lineage>
        <taxon>Eukaryota</taxon>
        <taxon>Viridiplantae</taxon>
        <taxon>Streptophyta</taxon>
        <taxon>Embryophyta</taxon>
        <taxon>Tracheophyta</taxon>
        <taxon>Spermatophyta</taxon>
        <taxon>Magnoliopsida</taxon>
        <taxon>eudicotyledons</taxon>
        <taxon>Gunneridae</taxon>
        <taxon>Pentapetalae</taxon>
        <taxon>rosids</taxon>
        <taxon>malvids</taxon>
        <taxon>Myrtales</taxon>
        <taxon>Melastomataceae</taxon>
        <taxon>Melastomatoideae</taxon>
        <taxon>Melastomateae</taxon>
        <taxon>Melastoma</taxon>
    </lineage>
</organism>
<gene>
    <name evidence="1" type="ORF">MLD38_002361</name>
</gene>
<proteinExistence type="predicted"/>
<dbReference type="EMBL" id="CM042881">
    <property type="protein sequence ID" value="KAI4384173.1"/>
    <property type="molecule type" value="Genomic_DNA"/>
</dbReference>
<reference evidence="2" key="1">
    <citation type="journal article" date="2023" name="Front. Plant Sci.">
        <title>Chromosomal-level genome assembly of Melastoma candidum provides insights into trichome evolution.</title>
        <authorList>
            <person name="Zhong Y."/>
            <person name="Wu W."/>
            <person name="Sun C."/>
            <person name="Zou P."/>
            <person name="Liu Y."/>
            <person name="Dai S."/>
            <person name="Zhou R."/>
        </authorList>
    </citation>
    <scope>NUCLEOTIDE SEQUENCE [LARGE SCALE GENOMIC DNA]</scope>
</reference>
<accession>A0ACB9S0L9</accession>
<comment type="caution">
    <text evidence="1">The sequence shown here is derived from an EMBL/GenBank/DDBJ whole genome shotgun (WGS) entry which is preliminary data.</text>
</comment>
<protein>
    <submittedName>
        <fullName evidence="1">Uncharacterized protein</fullName>
    </submittedName>
</protein>
<dbReference type="Proteomes" id="UP001057402">
    <property type="component" value="Chromosome 2"/>
</dbReference>
<keyword evidence="2" id="KW-1185">Reference proteome</keyword>
<evidence type="ECO:0000313" key="2">
    <source>
        <dbReference type="Proteomes" id="UP001057402"/>
    </source>
</evidence>
<name>A0ACB9S0L9_9MYRT</name>
<evidence type="ECO:0000313" key="1">
    <source>
        <dbReference type="EMBL" id="KAI4384173.1"/>
    </source>
</evidence>
<sequence>MAAENKSPKKKPPPKQTGDLFLSCFGCGSKTTFKNKANTEGTRKVSRGRGLGQGPGIYWTIGKSTASTVPVEAAAAAIVAAAKTAVESEKSGAIRRFGQRRLEKAITAVATDGPPPEATQERRRDEGQNQRRTESSRKKRNLQPPPPPPPLPPVPVKVLAIVRPKPDSGNQLGPIVGMSIVLVTLIVLVSWGQLCAILCTAAWLYVVPRLRTQSDGGMGNKGVVESLDYMSSDEYKKKVVLEGLLQRNHRNSSSLVM</sequence>